<dbReference type="RefSeq" id="WP_367876413.1">
    <property type="nucleotide sequence ID" value="NZ_JBFNXX010000002.1"/>
</dbReference>
<proteinExistence type="predicted"/>
<dbReference type="GO" id="GO:0016746">
    <property type="term" value="F:acyltransferase activity"/>
    <property type="evidence" value="ECO:0007669"/>
    <property type="project" value="UniProtKB-KW"/>
</dbReference>
<sequence length="275" mass="30220">MFDTTCASPSSALMQDAAFAEALRRCGQTPVSLPSGHLLLRRRVLGISVLMLPRAAPPADLQEQLHGIGLHRAPLILSPELPCPLPPALKLMAPRNRAVWSINLGREALRRGLHPKWRNQLRKAERQSISIRPAPLRLPKDQPFLDAAARQARARRYAGWPTALTASFADVSPSQTHLFQALCGKRVLAQMLFLTHGQHATYHIGLTSDAGRRVCAHNLILWKAARHLAAKGCESIDLGVLDDTPAALVRFKLRTGADICPTGGTHLYWRPLARS</sequence>
<evidence type="ECO:0000259" key="1">
    <source>
        <dbReference type="Pfam" id="PF13480"/>
    </source>
</evidence>
<comment type="caution">
    <text evidence="2">The sequence shown here is derived from an EMBL/GenBank/DDBJ whole genome shotgun (WGS) entry which is preliminary data.</text>
</comment>
<dbReference type="Pfam" id="PF13480">
    <property type="entry name" value="Acetyltransf_6"/>
    <property type="match status" value="1"/>
</dbReference>
<dbReference type="EC" id="2.3.1.-" evidence="2"/>
<dbReference type="InterPro" id="IPR050644">
    <property type="entry name" value="PG_Glycine_Bridge_Synth"/>
</dbReference>
<keyword evidence="2" id="KW-0808">Transferase</keyword>
<dbReference type="PANTHER" id="PTHR36174:SF1">
    <property type="entry name" value="LIPID II:GLYCINE GLYCYLTRANSFERASE"/>
    <property type="match status" value="1"/>
</dbReference>
<feature type="domain" description="BioF2-like acetyltransferase" evidence="1">
    <location>
        <begin position="118"/>
        <end position="242"/>
    </location>
</feature>
<dbReference type="EMBL" id="JBFNXX010000002">
    <property type="protein sequence ID" value="MEW9918712.1"/>
    <property type="molecule type" value="Genomic_DNA"/>
</dbReference>
<evidence type="ECO:0000313" key="2">
    <source>
        <dbReference type="EMBL" id="MEW9918712.1"/>
    </source>
</evidence>
<evidence type="ECO:0000313" key="3">
    <source>
        <dbReference type="Proteomes" id="UP001556098"/>
    </source>
</evidence>
<organism evidence="2 3">
    <name type="scientific">Sulfitobacter sediminis</name>
    <dbReference type="NCBI Taxonomy" id="3234186"/>
    <lineage>
        <taxon>Bacteria</taxon>
        <taxon>Pseudomonadati</taxon>
        <taxon>Pseudomonadota</taxon>
        <taxon>Alphaproteobacteria</taxon>
        <taxon>Rhodobacterales</taxon>
        <taxon>Roseobacteraceae</taxon>
        <taxon>Sulfitobacter</taxon>
    </lineage>
</organism>
<dbReference type="PANTHER" id="PTHR36174">
    <property type="entry name" value="LIPID II:GLYCINE GLYCYLTRANSFERASE"/>
    <property type="match status" value="1"/>
</dbReference>
<dbReference type="InterPro" id="IPR016181">
    <property type="entry name" value="Acyl_CoA_acyltransferase"/>
</dbReference>
<dbReference type="SUPFAM" id="SSF55729">
    <property type="entry name" value="Acyl-CoA N-acyltransferases (Nat)"/>
    <property type="match status" value="1"/>
</dbReference>
<name>A0ABV3RIC4_9RHOB</name>
<keyword evidence="2" id="KW-0012">Acyltransferase</keyword>
<dbReference type="Gene3D" id="3.40.630.30">
    <property type="match status" value="1"/>
</dbReference>
<gene>
    <name evidence="2" type="ORF">AB2B41_03805</name>
</gene>
<reference evidence="2 3" key="1">
    <citation type="submission" date="2024-07" db="EMBL/GenBank/DDBJ databases">
        <title>Marimonas sp.nov., isolated from tidal-flat sediment.</title>
        <authorList>
            <person name="Jayan J.N."/>
            <person name="Lee S.S."/>
        </authorList>
    </citation>
    <scope>NUCLEOTIDE SEQUENCE [LARGE SCALE GENOMIC DNA]</scope>
    <source>
        <strain evidence="2 3">MJW-29</strain>
    </source>
</reference>
<dbReference type="InterPro" id="IPR038740">
    <property type="entry name" value="BioF2-like_GNAT_dom"/>
</dbReference>
<accession>A0ABV3RIC4</accession>
<protein>
    <submittedName>
        <fullName evidence="2">GNAT family N-acetyltransferase</fullName>
        <ecNumber evidence="2">2.3.1.-</ecNumber>
    </submittedName>
</protein>
<keyword evidence="3" id="KW-1185">Reference proteome</keyword>
<dbReference type="Proteomes" id="UP001556098">
    <property type="component" value="Unassembled WGS sequence"/>
</dbReference>